<sequence length="121" mass="12797">MKRILYAYVGTLGLAIVATGAVAKDFACLMEGSAGTMRVKDCIHTNELSETELKKMCDGLSKTAEALGATAAKITYLSSCPAGYQASCKGLFGKPITAYYYEHDPLIDLPNGCVMLGGAFK</sequence>
<gene>
    <name evidence="1" type="ORF">H9642_11485</name>
</gene>
<dbReference type="Proteomes" id="UP000611945">
    <property type="component" value="Unassembled WGS sequence"/>
</dbReference>
<accession>A0ABR8TQA3</accession>
<protein>
    <submittedName>
        <fullName evidence="1">Uncharacterized protein</fullName>
    </submittedName>
</protein>
<organism evidence="1 2">
    <name type="scientific">Serpens gallinarum</name>
    <dbReference type="NCBI Taxonomy" id="2763075"/>
    <lineage>
        <taxon>Bacteria</taxon>
        <taxon>Pseudomonadati</taxon>
        <taxon>Pseudomonadota</taxon>
        <taxon>Gammaproteobacteria</taxon>
        <taxon>Pseudomonadales</taxon>
        <taxon>Pseudomonadaceae</taxon>
        <taxon>Pseudomonas</taxon>
    </lineage>
</organism>
<evidence type="ECO:0000313" key="2">
    <source>
        <dbReference type="Proteomes" id="UP000611945"/>
    </source>
</evidence>
<dbReference type="RefSeq" id="WP_251836583.1">
    <property type="nucleotide sequence ID" value="NZ_JACSQG010000005.1"/>
</dbReference>
<comment type="caution">
    <text evidence="1">The sequence shown here is derived from an EMBL/GenBank/DDBJ whole genome shotgun (WGS) entry which is preliminary data.</text>
</comment>
<dbReference type="EMBL" id="JACSQG010000005">
    <property type="protein sequence ID" value="MBD7977809.1"/>
    <property type="molecule type" value="Genomic_DNA"/>
</dbReference>
<evidence type="ECO:0000313" key="1">
    <source>
        <dbReference type="EMBL" id="MBD7977809.1"/>
    </source>
</evidence>
<proteinExistence type="predicted"/>
<reference evidence="1 2" key="1">
    <citation type="submission" date="2020-08" db="EMBL/GenBank/DDBJ databases">
        <title>A Genomic Blueprint of the Chicken Gut Microbiome.</title>
        <authorList>
            <person name="Gilroy R."/>
            <person name="Ravi A."/>
            <person name="Getino M."/>
            <person name="Pursley I."/>
            <person name="Horton D.L."/>
            <person name="Alikhan N.-F."/>
            <person name="Baker D."/>
            <person name="Gharbi K."/>
            <person name="Hall N."/>
            <person name="Watson M."/>
            <person name="Adriaenssens E.M."/>
            <person name="Foster-Nyarko E."/>
            <person name="Jarju S."/>
            <person name="Secka A."/>
            <person name="Antonio M."/>
            <person name="Oren A."/>
            <person name="Chaudhuri R."/>
            <person name="La Ragione R.M."/>
            <person name="Hildebrand F."/>
            <person name="Pallen M.J."/>
        </authorList>
    </citation>
    <scope>NUCLEOTIDE SEQUENCE [LARGE SCALE GENOMIC DNA]</scope>
    <source>
        <strain evidence="1 2">Sa2CUA2</strain>
    </source>
</reference>
<name>A0ABR8TQA3_9PSED</name>
<keyword evidence="2" id="KW-1185">Reference proteome</keyword>